<evidence type="ECO:0000256" key="4">
    <source>
        <dbReference type="ARBA" id="ARBA00022490"/>
    </source>
</evidence>
<dbReference type="Pfam" id="PF00235">
    <property type="entry name" value="Profilin"/>
    <property type="match status" value="1"/>
</dbReference>
<dbReference type="InterPro" id="IPR048278">
    <property type="entry name" value="PFN"/>
</dbReference>
<dbReference type="SUPFAM" id="SSF55770">
    <property type="entry name" value="Profilin (actin-binding protein)"/>
    <property type="match status" value="1"/>
</dbReference>
<keyword evidence="6" id="KW-0206">Cytoskeleton</keyword>
<evidence type="ECO:0000313" key="7">
    <source>
        <dbReference type="EMBL" id="RVW38261.1"/>
    </source>
</evidence>
<comment type="subcellular location">
    <subcellularLocation>
        <location evidence="1">Cytoplasm</location>
        <location evidence="1">Cytoskeleton</location>
    </subcellularLocation>
</comment>
<dbReference type="AlphaFoldDB" id="A0A438DS25"/>
<dbReference type="Proteomes" id="UP000288805">
    <property type="component" value="Unassembled WGS sequence"/>
</dbReference>
<evidence type="ECO:0000256" key="2">
    <source>
        <dbReference type="ARBA" id="ARBA00010058"/>
    </source>
</evidence>
<dbReference type="InterPro" id="IPR036140">
    <property type="entry name" value="PFN_sf"/>
</dbReference>
<dbReference type="EMBL" id="QGNW01001508">
    <property type="protein sequence ID" value="RVW38261.1"/>
    <property type="molecule type" value="Genomic_DNA"/>
</dbReference>
<comment type="subunit">
    <text evidence="3">Occurs in many kinds of cells as a complex with monomeric actin in a 1:1 ratio.</text>
</comment>
<dbReference type="PRINTS" id="PR00392">
    <property type="entry name" value="PROFILIN"/>
</dbReference>
<dbReference type="PANTHER" id="PTHR11604">
    <property type="entry name" value="PROFILIN"/>
    <property type="match status" value="1"/>
</dbReference>
<name>A0A438DS25_VITVI</name>
<gene>
    <name evidence="7" type="primary">PROF_2</name>
    <name evidence="7" type="ORF">CK203_071229</name>
</gene>
<dbReference type="PROSITE" id="PS00414">
    <property type="entry name" value="PROFILIN"/>
    <property type="match status" value="1"/>
</dbReference>
<dbReference type="PANTHER" id="PTHR11604:SF25">
    <property type="entry name" value="PROFILIN-5"/>
    <property type="match status" value="1"/>
</dbReference>
<dbReference type="GO" id="GO:0003779">
    <property type="term" value="F:actin binding"/>
    <property type="evidence" value="ECO:0007669"/>
    <property type="project" value="UniProtKB-KW"/>
</dbReference>
<evidence type="ECO:0000256" key="6">
    <source>
        <dbReference type="ARBA" id="ARBA00023212"/>
    </source>
</evidence>
<comment type="similarity">
    <text evidence="2">Belongs to the profilin family.</text>
</comment>
<accession>A0A438DS25</accession>
<reference evidence="7 8" key="1">
    <citation type="journal article" date="2018" name="PLoS Genet.">
        <title>Population sequencing reveals clonal diversity and ancestral inbreeding in the grapevine cultivar Chardonnay.</title>
        <authorList>
            <person name="Roach M.J."/>
            <person name="Johnson D.L."/>
            <person name="Bohlmann J."/>
            <person name="van Vuuren H.J."/>
            <person name="Jones S.J."/>
            <person name="Pretorius I.S."/>
            <person name="Schmidt S.A."/>
            <person name="Borneman A.R."/>
        </authorList>
    </citation>
    <scope>NUCLEOTIDE SEQUENCE [LARGE SCALE GENOMIC DNA]</scope>
    <source>
        <strain evidence="8">cv. Chardonnay</strain>
        <tissue evidence="7">Leaf</tissue>
    </source>
</reference>
<keyword evidence="5" id="KW-0009">Actin-binding</keyword>
<evidence type="ECO:0000256" key="3">
    <source>
        <dbReference type="ARBA" id="ARBA00011583"/>
    </source>
</evidence>
<evidence type="ECO:0000256" key="5">
    <source>
        <dbReference type="ARBA" id="ARBA00023203"/>
    </source>
</evidence>
<organism evidence="7 8">
    <name type="scientific">Vitis vinifera</name>
    <name type="common">Grape</name>
    <dbReference type="NCBI Taxonomy" id="29760"/>
    <lineage>
        <taxon>Eukaryota</taxon>
        <taxon>Viridiplantae</taxon>
        <taxon>Streptophyta</taxon>
        <taxon>Embryophyta</taxon>
        <taxon>Tracheophyta</taxon>
        <taxon>Spermatophyta</taxon>
        <taxon>Magnoliopsida</taxon>
        <taxon>eudicotyledons</taxon>
        <taxon>Gunneridae</taxon>
        <taxon>Pentapetalae</taxon>
        <taxon>rosids</taxon>
        <taxon>Vitales</taxon>
        <taxon>Vitaceae</taxon>
        <taxon>Viteae</taxon>
        <taxon>Vitis</taxon>
    </lineage>
</organism>
<dbReference type="Gene3D" id="3.30.450.30">
    <property type="entry name" value="Dynein light chain 2a, cytoplasmic"/>
    <property type="match status" value="1"/>
</dbReference>
<keyword evidence="4" id="KW-0963">Cytoplasm</keyword>
<dbReference type="PRINTS" id="PR01640">
    <property type="entry name" value="PROFILINPLNT"/>
</dbReference>
<dbReference type="InterPro" id="IPR027310">
    <property type="entry name" value="Profilin_CS"/>
</dbReference>
<dbReference type="InterPro" id="IPR005455">
    <property type="entry name" value="PFN_euk"/>
</dbReference>
<evidence type="ECO:0000256" key="1">
    <source>
        <dbReference type="ARBA" id="ARBA00004245"/>
    </source>
</evidence>
<sequence>MSWQTYVDDHLMCEIDGQGQHLTAAAIVGHDGSVWAQSTSFPEVRDLRFRV</sequence>
<comment type="caution">
    <text evidence="7">The sequence shown here is derived from an EMBL/GenBank/DDBJ whole genome shotgun (WGS) entry which is preliminary data.</text>
</comment>
<dbReference type="GO" id="GO:0005856">
    <property type="term" value="C:cytoskeleton"/>
    <property type="evidence" value="ECO:0007669"/>
    <property type="project" value="UniProtKB-SubCell"/>
</dbReference>
<protein>
    <submittedName>
        <fullName evidence="7">Profilin</fullName>
    </submittedName>
</protein>
<evidence type="ECO:0000313" key="8">
    <source>
        <dbReference type="Proteomes" id="UP000288805"/>
    </source>
</evidence>
<proteinExistence type="inferred from homology"/>